<dbReference type="SFLD" id="SFLDS00003">
    <property type="entry name" value="Haloacid_Dehalogenase"/>
    <property type="match status" value="1"/>
</dbReference>
<dbReference type="PANTHER" id="PTHR43434">
    <property type="entry name" value="PHOSPHOGLYCOLATE PHOSPHATASE"/>
    <property type="match status" value="1"/>
</dbReference>
<dbReference type="GO" id="GO:0006281">
    <property type="term" value="P:DNA repair"/>
    <property type="evidence" value="ECO:0007669"/>
    <property type="project" value="TreeGrafter"/>
</dbReference>
<organism evidence="1 2">
    <name type="scientific">Tessaracoccus defluvii</name>
    <dbReference type="NCBI Taxonomy" id="1285901"/>
    <lineage>
        <taxon>Bacteria</taxon>
        <taxon>Bacillati</taxon>
        <taxon>Actinomycetota</taxon>
        <taxon>Actinomycetes</taxon>
        <taxon>Propionibacteriales</taxon>
        <taxon>Propionibacteriaceae</taxon>
        <taxon>Tessaracoccus</taxon>
    </lineage>
</organism>
<dbReference type="InterPro" id="IPR023214">
    <property type="entry name" value="HAD_sf"/>
</dbReference>
<accession>A0A7H0H5J5</accession>
<dbReference type="SUPFAM" id="SSF56784">
    <property type="entry name" value="HAD-like"/>
    <property type="match status" value="1"/>
</dbReference>
<dbReference type="AlphaFoldDB" id="A0A7H0H5J5"/>
<keyword evidence="1" id="KW-0378">Hydrolase</keyword>
<dbReference type="InterPro" id="IPR036412">
    <property type="entry name" value="HAD-like_sf"/>
</dbReference>
<evidence type="ECO:0000313" key="1">
    <source>
        <dbReference type="EMBL" id="QNP55811.1"/>
    </source>
</evidence>
<evidence type="ECO:0000313" key="2">
    <source>
        <dbReference type="Proteomes" id="UP000516117"/>
    </source>
</evidence>
<sequence length="226" mass="22920">MTKAILFDLDGTLADTVPLIAEQISAAITAHARPVSAAAVVPYIGVPLIVTLTDLSGLPAEDERIAAITDHYFSAWDVAVVEHGPALLLPGVADLLADLRSAGIPTGVVTAKDTGPAIELLEAMGIADVVDVVVGTDLVVNGKPEPDSALLALERLGATAADSWYVGDAASDIAMAIASGLRPVGITTGAALHEELVAAGADIVIAHASEVLTLLTDDQLSATAPR</sequence>
<dbReference type="InterPro" id="IPR006439">
    <property type="entry name" value="HAD-SF_hydro_IA"/>
</dbReference>
<reference evidence="1 2" key="1">
    <citation type="submission" date="2020-08" db="EMBL/GenBank/DDBJ databases">
        <title>Genome sequence of Tessaracoccus defluvii JCM 17540T.</title>
        <authorList>
            <person name="Hyun D.-W."/>
            <person name="Bae J.-W."/>
        </authorList>
    </citation>
    <scope>NUCLEOTIDE SEQUENCE [LARGE SCALE GENOMIC DNA]</scope>
    <source>
        <strain evidence="1 2">JCM 17540</strain>
    </source>
</reference>
<dbReference type="SFLD" id="SFLDG01129">
    <property type="entry name" value="C1.5:_HAD__Beta-PGM__Phosphata"/>
    <property type="match status" value="1"/>
</dbReference>
<dbReference type="Proteomes" id="UP000516117">
    <property type="component" value="Chromosome"/>
</dbReference>
<dbReference type="GO" id="GO:0008967">
    <property type="term" value="F:phosphoglycolate phosphatase activity"/>
    <property type="evidence" value="ECO:0007669"/>
    <property type="project" value="TreeGrafter"/>
</dbReference>
<proteinExistence type="predicted"/>
<protein>
    <submittedName>
        <fullName evidence="1">HAD family hydrolase</fullName>
    </submittedName>
</protein>
<dbReference type="KEGG" id="tdf:H9L22_17090"/>
<name>A0A7H0H5J5_9ACTN</name>
<keyword evidence="2" id="KW-1185">Reference proteome</keyword>
<gene>
    <name evidence="1" type="ORF">H9L22_17090</name>
</gene>
<dbReference type="Gene3D" id="1.10.150.240">
    <property type="entry name" value="Putative phosphatase, domain 2"/>
    <property type="match status" value="1"/>
</dbReference>
<dbReference type="Pfam" id="PF13419">
    <property type="entry name" value="HAD_2"/>
    <property type="match status" value="1"/>
</dbReference>
<dbReference type="EMBL" id="CP060789">
    <property type="protein sequence ID" value="QNP55811.1"/>
    <property type="molecule type" value="Genomic_DNA"/>
</dbReference>
<dbReference type="PRINTS" id="PR00413">
    <property type="entry name" value="HADHALOGNASE"/>
</dbReference>
<dbReference type="InterPro" id="IPR023198">
    <property type="entry name" value="PGP-like_dom2"/>
</dbReference>
<dbReference type="PANTHER" id="PTHR43434:SF1">
    <property type="entry name" value="PHOSPHOGLYCOLATE PHOSPHATASE"/>
    <property type="match status" value="1"/>
</dbReference>
<dbReference type="Gene3D" id="3.40.50.1000">
    <property type="entry name" value="HAD superfamily/HAD-like"/>
    <property type="match status" value="1"/>
</dbReference>
<dbReference type="NCBIfam" id="TIGR01549">
    <property type="entry name" value="HAD-SF-IA-v1"/>
    <property type="match status" value="1"/>
</dbReference>
<dbReference type="InterPro" id="IPR050155">
    <property type="entry name" value="HAD-like_hydrolase_sf"/>
</dbReference>
<dbReference type="RefSeq" id="WP_187720940.1">
    <property type="nucleotide sequence ID" value="NZ_BAABBL010000010.1"/>
</dbReference>
<dbReference type="InterPro" id="IPR041492">
    <property type="entry name" value="HAD_2"/>
</dbReference>